<dbReference type="Proteomes" id="UP000186607">
    <property type="component" value="Unassembled WGS sequence"/>
</dbReference>
<name>A0A1U7NVK7_9DEIO</name>
<reference evidence="2 3" key="1">
    <citation type="submission" date="2017-01" db="EMBL/GenBank/DDBJ databases">
        <title>Genome Analysis of Deinococcus marmoris KOPRI26562.</title>
        <authorList>
            <person name="Kim J.H."/>
            <person name="Oh H.-M."/>
        </authorList>
    </citation>
    <scope>NUCLEOTIDE SEQUENCE [LARGE SCALE GENOMIC DNA]</scope>
    <source>
        <strain evidence="2 3">KOPRI26562</strain>
    </source>
</reference>
<dbReference type="RefSeq" id="WP_075834518.1">
    <property type="nucleotide sequence ID" value="NZ_MSTI01000117.1"/>
</dbReference>
<gene>
    <name evidence="2" type="ORF">BOO71_0010258</name>
</gene>
<dbReference type="eggNOG" id="COG1236">
    <property type="taxonomic scope" value="Bacteria"/>
</dbReference>
<evidence type="ECO:0000256" key="1">
    <source>
        <dbReference type="SAM" id="MobiDB-lite"/>
    </source>
</evidence>
<comment type="caution">
    <text evidence="2">The sequence shown here is derived from an EMBL/GenBank/DDBJ whole genome shotgun (WGS) entry which is preliminary data.</text>
</comment>
<feature type="region of interest" description="Disordered" evidence="1">
    <location>
        <begin position="64"/>
        <end position="88"/>
    </location>
</feature>
<evidence type="ECO:0000313" key="2">
    <source>
        <dbReference type="EMBL" id="OLV16963.1"/>
    </source>
</evidence>
<accession>A0A1U7NVK7</accession>
<feature type="compositionally biased region" description="Basic and acidic residues" evidence="1">
    <location>
        <begin position="64"/>
        <end position="77"/>
    </location>
</feature>
<protein>
    <submittedName>
        <fullName evidence="2">Uncharacterized protein</fullName>
    </submittedName>
</protein>
<proteinExistence type="predicted"/>
<keyword evidence="3" id="KW-1185">Reference proteome</keyword>
<dbReference type="AlphaFoldDB" id="A0A1U7NVK7"/>
<organism evidence="2 3">
    <name type="scientific">Deinococcus marmoris</name>
    <dbReference type="NCBI Taxonomy" id="249408"/>
    <lineage>
        <taxon>Bacteria</taxon>
        <taxon>Thermotogati</taxon>
        <taxon>Deinococcota</taxon>
        <taxon>Deinococci</taxon>
        <taxon>Deinococcales</taxon>
        <taxon>Deinococcaceae</taxon>
        <taxon>Deinococcus</taxon>
    </lineage>
</organism>
<dbReference type="EMBL" id="MSTI01000117">
    <property type="protein sequence ID" value="OLV16963.1"/>
    <property type="molecule type" value="Genomic_DNA"/>
</dbReference>
<dbReference type="STRING" id="249408.BOO71_0010258"/>
<sequence>MNTAPKKLEALKERHARTTVKVRYDAETHEVRITLPDTLDGALFGEGDYTLEVLRGKTSRVKLREHDAEAVEGKRQAGPEPELAENTS</sequence>
<evidence type="ECO:0000313" key="3">
    <source>
        <dbReference type="Proteomes" id="UP000186607"/>
    </source>
</evidence>